<feature type="region of interest" description="Disordered" evidence="2">
    <location>
        <begin position="25"/>
        <end position="70"/>
    </location>
</feature>
<protein>
    <submittedName>
        <fullName evidence="4">Uncharacterized protein</fullName>
    </submittedName>
</protein>
<name>A0A251RP34_HELAN</name>
<dbReference type="Gramene" id="mRNA:HanXRQr2_Chr11g0480881">
    <property type="protein sequence ID" value="mRNA:HanXRQr2_Chr11g0480881"/>
    <property type="gene ID" value="HanXRQr2_Chr11g0480881"/>
</dbReference>
<dbReference type="EMBL" id="CM007906">
    <property type="protein sequence ID" value="OTF86037.1"/>
    <property type="molecule type" value="Genomic_DNA"/>
</dbReference>
<evidence type="ECO:0000313" key="3">
    <source>
        <dbReference type="EMBL" id="KAF5781215.1"/>
    </source>
</evidence>
<proteinExistence type="predicted"/>
<dbReference type="STRING" id="4232.A0A251RP34"/>
<sequence>MDNPITVKRRKLSTSLLFVQIEESGSFRSRGNESVETGSTIYNSDGDKSMPERKPSEDEHNGDEKPRKSCCKNRIVKAAIMQKQVSDQEEELKNMKARLDEVETERNRAVVEVKEAKELANTGLLPQKVERMFSELKSLQELLSNSIKEIKSRDEEINELSKQLESAKVFEAKLADRDASLEQFKKQI</sequence>
<gene>
    <name evidence="4" type="ORF">HannXRQ_Chr17g0546391</name>
    <name evidence="3" type="ORF">HanXRQr2_Chr11g0480881</name>
</gene>
<evidence type="ECO:0000313" key="5">
    <source>
        <dbReference type="Proteomes" id="UP000215914"/>
    </source>
</evidence>
<dbReference type="Proteomes" id="UP000215914">
    <property type="component" value="Chromosome 17"/>
</dbReference>
<reference evidence="3" key="3">
    <citation type="submission" date="2020-06" db="EMBL/GenBank/DDBJ databases">
        <title>Helianthus annuus Genome sequencing and assembly Release 2.</title>
        <authorList>
            <person name="Gouzy J."/>
            <person name="Langlade N."/>
            <person name="Munos S."/>
        </authorList>
    </citation>
    <scope>NUCLEOTIDE SEQUENCE</scope>
    <source>
        <tissue evidence="3">Leaves</tissue>
    </source>
</reference>
<feature type="compositionally biased region" description="Basic and acidic residues" evidence="2">
    <location>
        <begin position="45"/>
        <end position="67"/>
    </location>
</feature>
<keyword evidence="5" id="KW-1185">Reference proteome</keyword>
<evidence type="ECO:0000256" key="2">
    <source>
        <dbReference type="SAM" id="MobiDB-lite"/>
    </source>
</evidence>
<reference evidence="4" key="2">
    <citation type="submission" date="2017-02" db="EMBL/GenBank/DDBJ databases">
        <title>Sunflower complete genome.</title>
        <authorList>
            <person name="Langlade N."/>
            <person name="Munos S."/>
        </authorList>
    </citation>
    <scope>NUCLEOTIDE SEQUENCE [LARGE SCALE GENOMIC DNA]</scope>
    <source>
        <tissue evidence="4">Leaves</tissue>
    </source>
</reference>
<dbReference type="InParanoid" id="A0A251RP34"/>
<keyword evidence="1" id="KW-0175">Coiled coil</keyword>
<accession>A0A251RP34</accession>
<reference evidence="3 5" key="1">
    <citation type="journal article" date="2017" name="Nature">
        <title>The sunflower genome provides insights into oil metabolism, flowering and Asterid evolution.</title>
        <authorList>
            <person name="Badouin H."/>
            <person name="Gouzy J."/>
            <person name="Grassa C.J."/>
            <person name="Murat F."/>
            <person name="Staton S.E."/>
            <person name="Cottret L."/>
            <person name="Lelandais-Briere C."/>
            <person name="Owens G.L."/>
            <person name="Carrere S."/>
            <person name="Mayjonade B."/>
            <person name="Legrand L."/>
            <person name="Gill N."/>
            <person name="Kane N.C."/>
            <person name="Bowers J.E."/>
            <person name="Hubner S."/>
            <person name="Bellec A."/>
            <person name="Berard A."/>
            <person name="Berges H."/>
            <person name="Blanchet N."/>
            <person name="Boniface M.C."/>
            <person name="Brunel D."/>
            <person name="Catrice O."/>
            <person name="Chaidir N."/>
            <person name="Claudel C."/>
            <person name="Donnadieu C."/>
            <person name="Faraut T."/>
            <person name="Fievet G."/>
            <person name="Helmstetter N."/>
            <person name="King M."/>
            <person name="Knapp S.J."/>
            <person name="Lai Z."/>
            <person name="Le Paslier M.C."/>
            <person name="Lippi Y."/>
            <person name="Lorenzon L."/>
            <person name="Mandel J.R."/>
            <person name="Marage G."/>
            <person name="Marchand G."/>
            <person name="Marquand E."/>
            <person name="Bret-Mestries E."/>
            <person name="Morien E."/>
            <person name="Nambeesan S."/>
            <person name="Nguyen T."/>
            <person name="Pegot-Espagnet P."/>
            <person name="Pouilly N."/>
            <person name="Raftis F."/>
            <person name="Sallet E."/>
            <person name="Schiex T."/>
            <person name="Thomas J."/>
            <person name="Vandecasteele C."/>
            <person name="Vares D."/>
            <person name="Vear F."/>
            <person name="Vautrin S."/>
            <person name="Crespi M."/>
            <person name="Mangin B."/>
            <person name="Burke J.M."/>
            <person name="Salse J."/>
            <person name="Munos S."/>
            <person name="Vincourt P."/>
            <person name="Rieseberg L.H."/>
            <person name="Langlade N.B."/>
        </authorList>
    </citation>
    <scope>NUCLEOTIDE SEQUENCE [LARGE SCALE GENOMIC DNA]</scope>
    <source>
        <strain evidence="5">cv. SF193</strain>
        <tissue evidence="3">Leaves</tissue>
    </source>
</reference>
<feature type="coiled-coil region" evidence="1">
    <location>
        <begin position="78"/>
        <end position="119"/>
    </location>
</feature>
<organism evidence="4 5">
    <name type="scientific">Helianthus annuus</name>
    <name type="common">Common sunflower</name>
    <dbReference type="NCBI Taxonomy" id="4232"/>
    <lineage>
        <taxon>Eukaryota</taxon>
        <taxon>Viridiplantae</taxon>
        <taxon>Streptophyta</taxon>
        <taxon>Embryophyta</taxon>
        <taxon>Tracheophyta</taxon>
        <taxon>Spermatophyta</taxon>
        <taxon>Magnoliopsida</taxon>
        <taxon>eudicotyledons</taxon>
        <taxon>Gunneridae</taxon>
        <taxon>Pentapetalae</taxon>
        <taxon>asterids</taxon>
        <taxon>campanulids</taxon>
        <taxon>Asterales</taxon>
        <taxon>Asteraceae</taxon>
        <taxon>Asteroideae</taxon>
        <taxon>Heliantheae alliance</taxon>
        <taxon>Heliantheae</taxon>
        <taxon>Helianthus</taxon>
    </lineage>
</organism>
<dbReference type="EMBL" id="MNCJ02000326">
    <property type="protein sequence ID" value="KAF5781215.1"/>
    <property type="molecule type" value="Genomic_DNA"/>
</dbReference>
<evidence type="ECO:0000256" key="1">
    <source>
        <dbReference type="SAM" id="Coils"/>
    </source>
</evidence>
<evidence type="ECO:0000313" key="4">
    <source>
        <dbReference type="EMBL" id="OTF86037.1"/>
    </source>
</evidence>
<dbReference type="AlphaFoldDB" id="A0A251RP34"/>
<feature type="compositionally biased region" description="Polar residues" evidence="2">
    <location>
        <begin position="26"/>
        <end position="43"/>
    </location>
</feature>